<feature type="domain" description="PgaA membrane beta barrel" evidence="2">
    <location>
        <begin position="551"/>
        <end position="813"/>
    </location>
</feature>
<proteinExistence type="predicted"/>
<organism evidence="3 4">
    <name type="scientific">Acinetobacter marinus</name>
    <dbReference type="NCBI Taxonomy" id="281375"/>
    <lineage>
        <taxon>Bacteria</taxon>
        <taxon>Pseudomonadati</taxon>
        <taxon>Pseudomonadota</taxon>
        <taxon>Gammaproteobacteria</taxon>
        <taxon>Moraxellales</taxon>
        <taxon>Moraxellaceae</taxon>
        <taxon>Acinetobacter</taxon>
    </lineage>
</organism>
<gene>
    <name evidence="3" type="ORF">SAMN05421749_101552</name>
</gene>
<dbReference type="RefSeq" id="WP_092615586.1">
    <property type="nucleotide sequence ID" value="NZ_FMYK01000001.1"/>
</dbReference>
<dbReference type="AlphaFoldDB" id="A0A1G6GY51"/>
<dbReference type="EMBL" id="FMYK01000001">
    <property type="protein sequence ID" value="SDB86843.1"/>
    <property type="molecule type" value="Genomic_DNA"/>
</dbReference>
<dbReference type="Gene3D" id="1.25.40.10">
    <property type="entry name" value="Tetratricopeptide repeat domain"/>
    <property type="match status" value="2"/>
</dbReference>
<reference evidence="4" key="1">
    <citation type="submission" date="2016-09" db="EMBL/GenBank/DDBJ databases">
        <authorList>
            <person name="Varghese N."/>
            <person name="Submissions S."/>
        </authorList>
    </citation>
    <scope>NUCLEOTIDE SEQUENCE [LARGE SCALE GENOMIC DNA]</scope>
    <source>
        <strain evidence="4">ANC 3699</strain>
    </source>
</reference>
<sequence length="822" mass="94445">MPIRLHLAVAISMASIFVPAHADDQRIAQAQSVDSLREQAVLQIRQGQVEQGLTQLKTLLAQHPTQQKLIADYLMLAYQHQQLSADDLQYIQKIDAASYPQYAYMTTLSALRDQKQFPQAITLAQQFSKQQPSTALSLMHGVLLAENAQPEEALTQLDQLNEAQLNTSQRLQLAYAYRISGNLVKSLTLTEQAYQAEPDNQEAINQYIATLNALGSVEKAQQVAEQHGLADRNNALSYQTKQRYFADQIKQALQVRDYRMAWLEPNINEKLDQVIVEMQDYATQIDQKDPMYKAFNYDLIYVLSERRRSQQAIDLYRQLGYEQQQIPAYVEQAVADAYLNARQPKQAEPLYKHVIAQSEAVDFSAYSGLYYALIEQEKFKEAEQMLEKLDQILPKKQYSDAAGVNADVHPDRSAYINLYGLHQAYSNRLAVAEKYFQDLLAVAPNNESYITQLAMIQRWRNKPLQAEQTLARLNAIEPVSKSRQLNAMQNAQALGNVPAWRTGLEKLEQLDPDDTGVIKARQELDDRDRFAISHQTSFGESKADNASEARSLQGLSDRDSTTTLYTPWFKDNFRAYAEYRNRWGEFRDGEIEENRYGVGLEWTVNRKSLSGLVSQSESGDRAGVDLQWSHWLNDHWNYGLGVNTAADIPMQALVDDHNGQSYQANLTWQKDESRRVNVGYQFTDIDDGNQRQELSASFNQDLWNSAHHRTEGTVYAYYGKNSLDNADYFNPDHHHSLELNVRHDWMTWRNYEKSLNQVFEAAVGYYAQADYDTLPTYVVQYSHEWDLSRTWQLRYGVGWKQHPYDGEQEQRTFGMVGLEGRF</sequence>
<dbReference type="SUPFAM" id="SSF48452">
    <property type="entry name" value="TPR-like"/>
    <property type="match status" value="2"/>
</dbReference>
<dbReference type="Pfam" id="PF21197">
    <property type="entry name" value="PgaA_barrel"/>
    <property type="match status" value="1"/>
</dbReference>
<dbReference type="NCBIfam" id="TIGR03939">
    <property type="entry name" value="PGA_TPR_OMP"/>
    <property type="match status" value="1"/>
</dbReference>
<accession>A0A1G6GY51</accession>
<evidence type="ECO:0000256" key="1">
    <source>
        <dbReference type="SAM" id="SignalP"/>
    </source>
</evidence>
<keyword evidence="4" id="KW-1185">Reference proteome</keyword>
<dbReference type="InterPro" id="IPR011990">
    <property type="entry name" value="TPR-like_helical_dom_sf"/>
</dbReference>
<dbReference type="InterPro" id="IPR023870">
    <property type="entry name" value="PGA_export_porin_PgaA"/>
</dbReference>
<dbReference type="SUPFAM" id="SSF56935">
    <property type="entry name" value="Porins"/>
    <property type="match status" value="1"/>
</dbReference>
<protein>
    <submittedName>
        <fullName evidence="3">Poly-beta-1,6 N-acetyl-D-glucosamine export porin PgaA</fullName>
    </submittedName>
</protein>
<evidence type="ECO:0000313" key="4">
    <source>
        <dbReference type="Proteomes" id="UP000242317"/>
    </source>
</evidence>
<keyword evidence="1" id="KW-0732">Signal</keyword>
<feature type="signal peptide" evidence="1">
    <location>
        <begin position="1"/>
        <end position="22"/>
    </location>
</feature>
<dbReference type="OrthoDB" id="5405060at2"/>
<dbReference type="InterPro" id="IPR049003">
    <property type="entry name" value="PgaA_barrel"/>
</dbReference>
<dbReference type="GO" id="GO:1901515">
    <property type="term" value="F:poly-beta-1,6-N-acetyl-D-glucosamine transmembrane transporter activity"/>
    <property type="evidence" value="ECO:0007669"/>
    <property type="project" value="InterPro"/>
</dbReference>
<evidence type="ECO:0000313" key="3">
    <source>
        <dbReference type="EMBL" id="SDB86843.1"/>
    </source>
</evidence>
<dbReference type="Proteomes" id="UP000242317">
    <property type="component" value="Unassembled WGS sequence"/>
</dbReference>
<evidence type="ECO:0000259" key="2">
    <source>
        <dbReference type="Pfam" id="PF21197"/>
    </source>
</evidence>
<name>A0A1G6GY51_9GAMM</name>
<feature type="chain" id="PRO_5017467347" evidence="1">
    <location>
        <begin position="23"/>
        <end position="822"/>
    </location>
</feature>